<dbReference type="OrthoDB" id="9903736at2"/>
<protein>
    <submittedName>
        <fullName evidence="1">Uncharacterized protein</fullName>
    </submittedName>
</protein>
<accession>A0A1I6DRG0</accession>
<proteinExistence type="predicted"/>
<gene>
    <name evidence="1" type="ORF">SAMN05660706_11587</name>
</gene>
<dbReference type="RefSeq" id="WP_092483752.1">
    <property type="nucleotide sequence ID" value="NZ_FOYM01000015.1"/>
</dbReference>
<dbReference type="Proteomes" id="UP000199584">
    <property type="component" value="Unassembled WGS sequence"/>
</dbReference>
<keyword evidence="2" id="KW-1185">Reference proteome</keyword>
<dbReference type="AlphaFoldDB" id="A0A1I6DRG0"/>
<evidence type="ECO:0000313" key="2">
    <source>
        <dbReference type="Proteomes" id="UP000199584"/>
    </source>
</evidence>
<name>A0A1I6DRG0_9FIRM</name>
<evidence type="ECO:0000313" key="1">
    <source>
        <dbReference type="EMBL" id="SFR07948.1"/>
    </source>
</evidence>
<organism evidence="1 2">
    <name type="scientific">Desulfoscipio geothermicus DSM 3669</name>
    <dbReference type="NCBI Taxonomy" id="1121426"/>
    <lineage>
        <taxon>Bacteria</taxon>
        <taxon>Bacillati</taxon>
        <taxon>Bacillota</taxon>
        <taxon>Clostridia</taxon>
        <taxon>Eubacteriales</taxon>
        <taxon>Desulfallaceae</taxon>
        <taxon>Desulfoscipio</taxon>
    </lineage>
</organism>
<sequence length="78" mass="8881">MSHHYWLKQVKEAMQLELQEIGLMAQLAQQLPTAAMRMQVIGKIAEEAVEANTWNSIYASFEGMYGPGFYNQETATQK</sequence>
<reference evidence="2" key="1">
    <citation type="submission" date="2016-10" db="EMBL/GenBank/DDBJ databases">
        <authorList>
            <person name="Varghese N."/>
            <person name="Submissions S."/>
        </authorList>
    </citation>
    <scope>NUCLEOTIDE SEQUENCE [LARGE SCALE GENOMIC DNA]</scope>
    <source>
        <strain evidence="2">DSM 3669</strain>
    </source>
</reference>
<dbReference type="EMBL" id="FOYM01000015">
    <property type="protein sequence ID" value="SFR07948.1"/>
    <property type="molecule type" value="Genomic_DNA"/>
</dbReference>